<keyword evidence="3" id="KW-0808">Transferase</keyword>
<keyword evidence="4" id="KW-1185">Reference proteome</keyword>
<dbReference type="InterPro" id="IPR050194">
    <property type="entry name" value="Glycosyltransferase_grp1"/>
</dbReference>
<proteinExistence type="predicted"/>
<evidence type="ECO:0000313" key="4">
    <source>
        <dbReference type="Proteomes" id="UP000193804"/>
    </source>
</evidence>
<dbReference type="PANTHER" id="PTHR45947">
    <property type="entry name" value="SULFOQUINOVOSYL TRANSFERASE SQD2"/>
    <property type="match status" value="1"/>
</dbReference>
<dbReference type="STRING" id="1028.SAMN05661096_00726"/>
<sequence>MNILRVVPYFRLPEANIFEKSGFSQTIYELNEVQIKRHHNVFLFSGHRKNYKKNKLEIINALNHVNYIKAICNGFILFIKYFKFFLNLDGAKGFKVIFGNLVKADALSIILTKKAIDIIHIHSLDDNIIPYLLKIIDKKKKFIVTLHFRYPLNKLKYQLLLKLIAKSDGLITVISKELQNDIYKLGFNNDISVITNGFNMSGNADLKYSKNCSVFSNKDYKYLLFAGSLTKRKNLTFLVENLDLLPKNIKLVVCGDGPLRNDLITTSEKLGFSERIIFLGDIDYADMPFFYKNADLVCVVSMSEAFGRMFIEAASVGTPTLCFQDLEATSNLKGIKGFFTAPRDKDIFFARIIEILKLKLKKSEIIDSALPFDWVEINKDYEKVYREFILN</sequence>
<evidence type="ECO:0000313" key="3">
    <source>
        <dbReference type="EMBL" id="SMG15107.1"/>
    </source>
</evidence>
<organism evidence="3 4">
    <name type="scientific">Marivirga sericea</name>
    <dbReference type="NCBI Taxonomy" id="1028"/>
    <lineage>
        <taxon>Bacteria</taxon>
        <taxon>Pseudomonadati</taxon>
        <taxon>Bacteroidota</taxon>
        <taxon>Cytophagia</taxon>
        <taxon>Cytophagales</taxon>
        <taxon>Marivirgaceae</taxon>
        <taxon>Marivirga</taxon>
    </lineage>
</organism>
<dbReference type="OrthoDB" id="1395864at2"/>
<dbReference type="SUPFAM" id="SSF53756">
    <property type="entry name" value="UDP-Glycosyltransferase/glycogen phosphorylase"/>
    <property type="match status" value="1"/>
</dbReference>
<evidence type="ECO:0000259" key="1">
    <source>
        <dbReference type="Pfam" id="PF00534"/>
    </source>
</evidence>
<dbReference type="InterPro" id="IPR001296">
    <property type="entry name" value="Glyco_trans_1"/>
</dbReference>
<feature type="domain" description="Glycosyl transferase family 1" evidence="1">
    <location>
        <begin position="216"/>
        <end position="364"/>
    </location>
</feature>
<protein>
    <submittedName>
        <fullName evidence="3">Glycosyltransferase involved in cell wall bisynthesis</fullName>
    </submittedName>
</protein>
<evidence type="ECO:0000259" key="2">
    <source>
        <dbReference type="Pfam" id="PF13439"/>
    </source>
</evidence>
<dbReference type="InterPro" id="IPR028098">
    <property type="entry name" value="Glyco_trans_4-like_N"/>
</dbReference>
<dbReference type="AlphaFoldDB" id="A0A1X7IKT4"/>
<dbReference type="PANTHER" id="PTHR45947:SF3">
    <property type="entry name" value="SULFOQUINOVOSYL TRANSFERASE SQD2"/>
    <property type="match status" value="1"/>
</dbReference>
<dbReference type="Pfam" id="PF13439">
    <property type="entry name" value="Glyco_transf_4"/>
    <property type="match status" value="1"/>
</dbReference>
<dbReference type="CDD" id="cd03801">
    <property type="entry name" value="GT4_PimA-like"/>
    <property type="match status" value="1"/>
</dbReference>
<dbReference type="RefSeq" id="WP_085515710.1">
    <property type="nucleotide sequence ID" value="NZ_FXAW01000001.1"/>
</dbReference>
<dbReference type="Proteomes" id="UP000193804">
    <property type="component" value="Unassembled WGS sequence"/>
</dbReference>
<reference evidence="4" key="1">
    <citation type="submission" date="2017-04" db="EMBL/GenBank/DDBJ databases">
        <authorList>
            <person name="Varghese N."/>
            <person name="Submissions S."/>
        </authorList>
    </citation>
    <scope>NUCLEOTIDE SEQUENCE [LARGE SCALE GENOMIC DNA]</scope>
    <source>
        <strain evidence="4">DSM 4125</strain>
    </source>
</reference>
<dbReference type="Pfam" id="PF00534">
    <property type="entry name" value="Glycos_transf_1"/>
    <property type="match status" value="1"/>
</dbReference>
<name>A0A1X7IKT4_9BACT</name>
<gene>
    <name evidence="3" type="ORF">SAMN05661096_00726</name>
</gene>
<dbReference type="EMBL" id="FXAW01000001">
    <property type="protein sequence ID" value="SMG15107.1"/>
    <property type="molecule type" value="Genomic_DNA"/>
</dbReference>
<dbReference type="GO" id="GO:0016757">
    <property type="term" value="F:glycosyltransferase activity"/>
    <property type="evidence" value="ECO:0007669"/>
    <property type="project" value="InterPro"/>
</dbReference>
<accession>A0A1X7IKT4</accession>
<dbReference type="Gene3D" id="3.40.50.2000">
    <property type="entry name" value="Glycogen Phosphorylase B"/>
    <property type="match status" value="2"/>
</dbReference>
<feature type="domain" description="Glycosyltransferase subfamily 4-like N-terminal" evidence="2">
    <location>
        <begin position="22"/>
        <end position="199"/>
    </location>
</feature>